<evidence type="ECO:0000313" key="12">
    <source>
        <dbReference type="Proteomes" id="UP000199187"/>
    </source>
</evidence>
<protein>
    <recommendedName>
        <fullName evidence="2">Negative regulator of flagellin synthesis</fullName>
    </recommendedName>
    <alternativeName>
        <fullName evidence="8">Anti-sigma-28 factor</fullName>
    </alternativeName>
</protein>
<feature type="domain" description="Anti-sigma-28 factor FlgM C-terminal" evidence="10">
    <location>
        <begin position="45"/>
        <end position="91"/>
    </location>
</feature>
<dbReference type="NCBIfam" id="TIGR03824">
    <property type="entry name" value="FlgM_jcvi"/>
    <property type="match status" value="1"/>
</dbReference>
<evidence type="ECO:0000256" key="5">
    <source>
        <dbReference type="ARBA" id="ARBA00023015"/>
    </source>
</evidence>
<keyword evidence="5" id="KW-0805">Transcription regulation</keyword>
<feature type="compositionally biased region" description="Polar residues" evidence="9">
    <location>
        <begin position="1"/>
        <end position="18"/>
    </location>
</feature>
<proteinExistence type="inferred from homology"/>
<name>A0A1I7E8P7_9ENTR</name>
<evidence type="ECO:0000256" key="1">
    <source>
        <dbReference type="ARBA" id="ARBA00005322"/>
    </source>
</evidence>
<dbReference type="Proteomes" id="UP000199187">
    <property type="component" value="Unassembled WGS sequence"/>
</dbReference>
<evidence type="ECO:0000313" key="11">
    <source>
        <dbReference type="EMBL" id="SFU20272.1"/>
    </source>
</evidence>
<keyword evidence="3" id="KW-0678">Repressor</keyword>
<sequence length="98" mass="10798">MSINRTQLISPTTLTGIHQESAKRTGRGTIQVPSATTRTRTDTKVNLSNQIQSLKTDDSQDLDIEKLEQIKAALNAGEHSIDTDKISASLVRDMFQLC</sequence>
<dbReference type="Pfam" id="PF04316">
    <property type="entry name" value="FlgM"/>
    <property type="match status" value="1"/>
</dbReference>
<evidence type="ECO:0000256" key="6">
    <source>
        <dbReference type="ARBA" id="ARBA00023163"/>
    </source>
</evidence>
<dbReference type="EMBL" id="FPAU01000012">
    <property type="protein sequence ID" value="SFU20272.1"/>
    <property type="molecule type" value="Genomic_DNA"/>
</dbReference>
<evidence type="ECO:0000256" key="2">
    <source>
        <dbReference type="ARBA" id="ARBA00017823"/>
    </source>
</evidence>
<dbReference type="GO" id="GO:0044781">
    <property type="term" value="P:bacterial-type flagellum organization"/>
    <property type="evidence" value="ECO:0007669"/>
    <property type="project" value="UniProtKB-KW"/>
</dbReference>
<evidence type="ECO:0000256" key="7">
    <source>
        <dbReference type="ARBA" id="ARBA00024739"/>
    </source>
</evidence>
<dbReference type="InterPro" id="IPR035890">
    <property type="entry name" value="Anti-sigma-28_factor_FlgM_sf"/>
</dbReference>
<dbReference type="AlphaFoldDB" id="A0A1I7E8P7"/>
<evidence type="ECO:0000259" key="10">
    <source>
        <dbReference type="Pfam" id="PF04316"/>
    </source>
</evidence>
<reference evidence="12" key="1">
    <citation type="submission" date="2016-10" db="EMBL/GenBank/DDBJ databases">
        <authorList>
            <person name="Varghese N."/>
            <person name="Submissions S."/>
        </authorList>
    </citation>
    <scope>NUCLEOTIDE SEQUENCE [LARGE SCALE GENOMIC DNA]</scope>
    <source>
        <strain evidence="12">Ah-143</strain>
    </source>
</reference>
<dbReference type="SUPFAM" id="SSF101498">
    <property type="entry name" value="Anti-sigma factor FlgM"/>
    <property type="match status" value="1"/>
</dbReference>
<keyword evidence="6" id="KW-0804">Transcription</keyword>
<dbReference type="GO" id="GO:0045892">
    <property type="term" value="P:negative regulation of DNA-templated transcription"/>
    <property type="evidence" value="ECO:0007669"/>
    <property type="project" value="InterPro"/>
</dbReference>
<feature type="region of interest" description="Disordered" evidence="9">
    <location>
        <begin position="1"/>
        <end position="42"/>
    </location>
</feature>
<comment type="function">
    <text evidence="7">Responsible for the coupling of flagellin expression to flagellar assembly by preventing expression of the flagellin genes when a component of the middle class of proteins is defective. It negatively regulates flagellar genes by inhibiting the activity of FliA by directly binding to FliA.</text>
</comment>
<keyword evidence="4" id="KW-1005">Bacterial flagellum biogenesis</keyword>
<dbReference type="InterPro" id="IPR007412">
    <property type="entry name" value="FlgM"/>
</dbReference>
<evidence type="ECO:0000256" key="4">
    <source>
        <dbReference type="ARBA" id="ARBA00022795"/>
    </source>
</evidence>
<organism evidence="11 12">
    <name type="scientific">Kosakonia arachidis</name>
    <dbReference type="NCBI Taxonomy" id="551989"/>
    <lineage>
        <taxon>Bacteria</taxon>
        <taxon>Pseudomonadati</taxon>
        <taxon>Pseudomonadota</taxon>
        <taxon>Gammaproteobacteria</taxon>
        <taxon>Enterobacterales</taxon>
        <taxon>Enterobacteriaceae</taxon>
        <taxon>Kosakonia</taxon>
    </lineage>
</organism>
<dbReference type="InterPro" id="IPR031316">
    <property type="entry name" value="FlgM_C"/>
</dbReference>
<gene>
    <name evidence="11" type="ORF">SAMN05192562_11248</name>
</gene>
<evidence type="ECO:0000256" key="3">
    <source>
        <dbReference type="ARBA" id="ARBA00022491"/>
    </source>
</evidence>
<comment type="similarity">
    <text evidence="1">Belongs to the FlgM family.</text>
</comment>
<accession>A0A1I7E8P7</accession>
<dbReference type="RefSeq" id="WP_167518533.1">
    <property type="nucleotide sequence ID" value="NZ_CP045300.1"/>
</dbReference>
<feature type="compositionally biased region" description="Polar residues" evidence="9">
    <location>
        <begin position="31"/>
        <end position="42"/>
    </location>
</feature>
<evidence type="ECO:0000256" key="9">
    <source>
        <dbReference type="SAM" id="MobiDB-lite"/>
    </source>
</evidence>
<evidence type="ECO:0000256" key="8">
    <source>
        <dbReference type="ARBA" id="ARBA00030117"/>
    </source>
</evidence>
<keyword evidence="12" id="KW-1185">Reference proteome</keyword>